<dbReference type="AlphaFoldDB" id="A0A0F6SFM6"/>
<evidence type="ECO:0000313" key="2">
    <source>
        <dbReference type="Proteomes" id="UP000034883"/>
    </source>
</evidence>
<organism evidence="1 2">
    <name type="scientific">Sandaracinus amylolyticus</name>
    <dbReference type="NCBI Taxonomy" id="927083"/>
    <lineage>
        <taxon>Bacteria</taxon>
        <taxon>Pseudomonadati</taxon>
        <taxon>Myxococcota</taxon>
        <taxon>Polyangia</taxon>
        <taxon>Polyangiales</taxon>
        <taxon>Sandaracinaceae</taxon>
        <taxon>Sandaracinus</taxon>
    </lineage>
</organism>
<gene>
    <name evidence="1" type="ORF">DB32_004358</name>
</gene>
<evidence type="ECO:0000313" key="1">
    <source>
        <dbReference type="EMBL" id="AKF07209.1"/>
    </source>
</evidence>
<name>A0A0F6SFM6_9BACT</name>
<protein>
    <recommendedName>
        <fullName evidence="3">DUF4292 domain-containing protein</fullName>
    </recommendedName>
</protein>
<evidence type="ECO:0008006" key="3">
    <source>
        <dbReference type="Google" id="ProtNLM"/>
    </source>
</evidence>
<keyword evidence="2" id="KW-1185">Reference proteome</keyword>
<proteinExistence type="predicted"/>
<sequence>MGAALALPLVGCPGGVCPAVRIEDPATALASYQQSRETLRVMRAEARVDRRDEEGRIRGTVMMFLERPDRVRFDAMTQMGPAAILTSDGTTFALTDLREDRFYVGPTCPSNIERLLGIPLAGDEVALLLTGQTPRIESTRSEMRCDGGTYHVTLHGNDGRTQHLALEVRPEDREQPPEQQQMRLRESRVNAANGSLEWRVTWDDYRAVSDPSGGAAVTMPFRIQFEQPSRGIDTLVRFESIDLNAEVPADAFVQEARPGLQVETVQCE</sequence>
<dbReference type="KEGG" id="samy:DB32_004358"/>
<dbReference type="Gene3D" id="2.50.20.10">
    <property type="entry name" value="Lipoprotein localisation LolA/LolB/LppX"/>
    <property type="match status" value="1"/>
</dbReference>
<dbReference type="EMBL" id="CP011125">
    <property type="protein sequence ID" value="AKF07209.1"/>
    <property type="molecule type" value="Genomic_DNA"/>
</dbReference>
<accession>A0A0F6SFM6</accession>
<reference evidence="1 2" key="1">
    <citation type="submission" date="2015-03" db="EMBL/GenBank/DDBJ databases">
        <title>Genome assembly of Sandaracinus amylolyticus DSM 53668.</title>
        <authorList>
            <person name="Sharma G."/>
            <person name="Subramanian S."/>
        </authorList>
    </citation>
    <scope>NUCLEOTIDE SEQUENCE [LARGE SCALE GENOMIC DNA]</scope>
    <source>
        <strain evidence="1 2">DSM 53668</strain>
    </source>
</reference>
<dbReference type="Proteomes" id="UP000034883">
    <property type="component" value="Chromosome"/>
</dbReference>
<dbReference type="STRING" id="927083.DB32_004358"/>